<dbReference type="Pfam" id="PF13280">
    <property type="entry name" value="WYL"/>
    <property type="match status" value="1"/>
</dbReference>
<accession>A0A212J0D4</accession>
<dbReference type="PANTHER" id="PTHR34580:SF9">
    <property type="entry name" value="SLL5097 PROTEIN"/>
    <property type="match status" value="1"/>
</dbReference>
<dbReference type="AlphaFoldDB" id="A0A212J0D4"/>
<evidence type="ECO:0000259" key="2">
    <source>
        <dbReference type="Pfam" id="PF25583"/>
    </source>
</evidence>
<sequence length="301" mass="35627">MSKIQSFHHIYLIISKIRQQKYISIEDLIKFLKTQTDDTKGLSKRNIQRDIYDINTNSLLSTTITYCKLNKGYYIEENDYTSDLDRFIDSFNILTSLNTKNTIPPFILTEKYRSLGTQYIQPLVSAIQNSCNISLMYSKFNELPIERVLEPYAIKEYRGLWYIVGKVKENNELRTFALDRIKKLEILNTQFKKDEKIDVNEKFKYSYGIYSSDEYPIEEVVLSFDVNDGRYLKSLPLHDSQEIIKDTNDEFIVRLRLRVTPDFVMALLSRSWSLKIMKPLSLRNEILKIYRDALQRNNLIE</sequence>
<dbReference type="InterPro" id="IPR057727">
    <property type="entry name" value="WCX_dom"/>
</dbReference>
<proteinExistence type="predicted"/>
<dbReference type="InterPro" id="IPR026881">
    <property type="entry name" value="WYL_dom"/>
</dbReference>
<evidence type="ECO:0000259" key="1">
    <source>
        <dbReference type="Pfam" id="PF13280"/>
    </source>
</evidence>
<feature type="domain" description="WCX" evidence="2">
    <location>
        <begin position="218"/>
        <end position="294"/>
    </location>
</feature>
<feature type="domain" description="WYL" evidence="1">
    <location>
        <begin position="119"/>
        <end position="186"/>
    </location>
</feature>
<organism evidence="3">
    <name type="scientific">uncultured Dysgonomonas sp</name>
    <dbReference type="NCBI Taxonomy" id="206096"/>
    <lineage>
        <taxon>Bacteria</taxon>
        <taxon>Pseudomonadati</taxon>
        <taxon>Bacteroidota</taxon>
        <taxon>Bacteroidia</taxon>
        <taxon>Bacteroidales</taxon>
        <taxon>Dysgonomonadaceae</taxon>
        <taxon>Dysgonomonas</taxon>
        <taxon>environmental samples</taxon>
    </lineage>
</organism>
<protein>
    <submittedName>
        <fullName evidence="3">Uncharacterized protein</fullName>
    </submittedName>
</protein>
<name>A0A212J0D4_9BACT</name>
<reference evidence="3" key="1">
    <citation type="submission" date="2016-04" db="EMBL/GenBank/DDBJ databases">
        <authorList>
            <person name="Evans L.H."/>
            <person name="Alamgir A."/>
            <person name="Owens N."/>
            <person name="Weber N.D."/>
            <person name="Virtaneva K."/>
            <person name="Barbian K."/>
            <person name="Babar A."/>
            <person name="Rosenke K."/>
        </authorList>
    </citation>
    <scope>NUCLEOTIDE SEQUENCE</scope>
    <source>
        <strain evidence="3">86-2</strain>
    </source>
</reference>
<dbReference type="PROSITE" id="PS52050">
    <property type="entry name" value="WYL"/>
    <property type="match status" value="1"/>
</dbReference>
<gene>
    <name evidence="3" type="ORF">KL86DYS2_10442</name>
</gene>
<dbReference type="Pfam" id="PF25583">
    <property type="entry name" value="WCX"/>
    <property type="match status" value="1"/>
</dbReference>
<dbReference type="EMBL" id="FLUL01000001">
    <property type="protein sequence ID" value="SBV92877.1"/>
    <property type="molecule type" value="Genomic_DNA"/>
</dbReference>
<evidence type="ECO:0000313" key="3">
    <source>
        <dbReference type="EMBL" id="SBV92877.1"/>
    </source>
</evidence>
<dbReference type="PANTHER" id="PTHR34580">
    <property type="match status" value="1"/>
</dbReference>
<dbReference type="RefSeq" id="WP_296946690.1">
    <property type="nucleotide sequence ID" value="NZ_LT599021.1"/>
</dbReference>
<dbReference type="InterPro" id="IPR051534">
    <property type="entry name" value="CBASS_pafABC_assoc_protein"/>
</dbReference>